<name>A0ABS6VVI9_9GAMM</name>
<keyword evidence="1" id="KW-1133">Transmembrane helix</keyword>
<dbReference type="Pfam" id="PF00578">
    <property type="entry name" value="AhpC-TSA"/>
    <property type="match status" value="1"/>
</dbReference>
<feature type="transmembrane region" description="Helical" evidence="1">
    <location>
        <begin position="12"/>
        <end position="33"/>
    </location>
</feature>
<organism evidence="3 4">
    <name type="scientific">Zhongshania aquimaris</name>
    <dbReference type="NCBI Taxonomy" id="2857107"/>
    <lineage>
        <taxon>Bacteria</taxon>
        <taxon>Pseudomonadati</taxon>
        <taxon>Pseudomonadota</taxon>
        <taxon>Gammaproteobacteria</taxon>
        <taxon>Cellvibrionales</taxon>
        <taxon>Spongiibacteraceae</taxon>
        <taxon>Zhongshania</taxon>
    </lineage>
</organism>
<dbReference type="InterPro" id="IPR050553">
    <property type="entry name" value="Thioredoxin_ResA/DsbE_sf"/>
</dbReference>
<gene>
    <name evidence="3" type="ORF">KXJ70_16250</name>
</gene>
<keyword evidence="1" id="KW-0472">Membrane</keyword>
<evidence type="ECO:0000259" key="2">
    <source>
        <dbReference type="PROSITE" id="PS51352"/>
    </source>
</evidence>
<dbReference type="EMBL" id="JAHWDQ010000005">
    <property type="protein sequence ID" value="MBW2942349.1"/>
    <property type="molecule type" value="Genomic_DNA"/>
</dbReference>
<feature type="transmembrane region" description="Helical" evidence="1">
    <location>
        <begin position="39"/>
        <end position="60"/>
    </location>
</feature>
<accession>A0ABS6VVI9</accession>
<dbReference type="Proteomes" id="UP001166291">
    <property type="component" value="Unassembled WGS sequence"/>
</dbReference>
<evidence type="ECO:0000313" key="4">
    <source>
        <dbReference type="Proteomes" id="UP001166291"/>
    </source>
</evidence>
<dbReference type="RefSeq" id="WP_219044594.1">
    <property type="nucleotide sequence ID" value="NZ_JAHWDQ010000005.1"/>
</dbReference>
<evidence type="ECO:0000256" key="1">
    <source>
        <dbReference type="SAM" id="Phobius"/>
    </source>
</evidence>
<keyword evidence="4" id="KW-1185">Reference proteome</keyword>
<feature type="transmembrane region" description="Helical" evidence="1">
    <location>
        <begin position="67"/>
        <end position="87"/>
    </location>
</feature>
<sequence length="293" mass="32938">MILGLISRLKRWYAIPYLLICIAVSSQSLYQLFTDSRFSLSWLGALVAVGPLVLFMSLVYTFPYTRVVRFIAIPVIMALLGALLTVVEMRPLPTFYTLFFGLGGVLVYVFWYTYLDRSDNVLLKKGAYLADFTVSSLAGEKVSTSSFLGKKVLWVFFRGNWCPMCQSQLAHLAEEYETLRERGIELALISPQSREKSAQQQSRLSVSIPFYMDEDNNAARTLGIVHRYGVPLGILGYGHDTVLPTVVVTDESGKIIYVDLTDNFRIRPSVETIIASLDQAWIKLGCSVVGWNQ</sequence>
<dbReference type="PANTHER" id="PTHR42852:SF17">
    <property type="entry name" value="THIOREDOXIN-LIKE PROTEIN HI_1115"/>
    <property type="match status" value="1"/>
</dbReference>
<dbReference type="InterPro" id="IPR000866">
    <property type="entry name" value="AhpC/TSA"/>
</dbReference>
<evidence type="ECO:0000313" key="3">
    <source>
        <dbReference type="EMBL" id="MBW2942349.1"/>
    </source>
</evidence>
<comment type="caution">
    <text evidence="3">The sequence shown here is derived from an EMBL/GenBank/DDBJ whole genome shotgun (WGS) entry which is preliminary data.</text>
</comment>
<dbReference type="InterPro" id="IPR013766">
    <property type="entry name" value="Thioredoxin_domain"/>
</dbReference>
<protein>
    <submittedName>
        <fullName evidence="3">Redoxin domain-containing protein</fullName>
    </submittedName>
</protein>
<reference evidence="3" key="1">
    <citation type="submission" date="2021-07" db="EMBL/GenBank/DDBJ databases">
        <title>Zhongshania sp. CAU 1632 isolated from seawater.</title>
        <authorList>
            <person name="Kim W."/>
        </authorList>
    </citation>
    <scope>NUCLEOTIDE SEQUENCE</scope>
    <source>
        <strain evidence="3">CAU 1632</strain>
    </source>
</reference>
<feature type="transmembrane region" description="Helical" evidence="1">
    <location>
        <begin position="93"/>
        <end position="115"/>
    </location>
</feature>
<keyword evidence="1" id="KW-0812">Transmembrane</keyword>
<feature type="domain" description="Thioredoxin" evidence="2">
    <location>
        <begin position="123"/>
        <end position="282"/>
    </location>
</feature>
<dbReference type="PROSITE" id="PS51352">
    <property type="entry name" value="THIOREDOXIN_2"/>
    <property type="match status" value="1"/>
</dbReference>
<dbReference type="PANTHER" id="PTHR42852">
    <property type="entry name" value="THIOL:DISULFIDE INTERCHANGE PROTEIN DSBE"/>
    <property type="match status" value="1"/>
</dbReference>
<proteinExistence type="predicted"/>